<keyword evidence="10" id="KW-0456">Lyase</keyword>
<evidence type="ECO:0000256" key="6">
    <source>
        <dbReference type="ARBA" id="ARBA00022723"/>
    </source>
</evidence>
<evidence type="ECO:0000259" key="11">
    <source>
        <dbReference type="PROSITE" id="PS51918"/>
    </source>
</evidence>
<accession>A0A7L9FI73</accession>
<feature type="domain" description="Radical SAM core" evidence="11">
    <location>
        <begin position="32"/>
        <end position="257"/>
    </location>
</feature>
<dbReference type="InterPro" id="IPR007197">
    <property type="entry name" value="rSAM"/>
</dbReference>
<evidence type="ECO:0000313" key="12">
    <source>
        <dbReference type="EMBL" id="QOJ78723.1"/>
    </source>
</evidence>
<evidence type="ECO:0000256" key="3">
    <source>
        <dbReference type="ARBA" id="ARBA00006804"/>
    </source>
</evidence>
<organism evidence="12 13">
    <name type="scientific">Infirmifilum lucidum</name>
    <dbReference type="NCBI Taxonomy" id="2776706"/>
    <lineage>
        <taxon>Archaea</taxon>
        <taxon>Thermoproteota</taxon>
        <taxon>Thermoprotei</taxon>
        <taxon>Thermofilales</taxon>
        <taxon>Thermofilaceae</taxon>
        <taxon>Infirmifilum</taxon>
    </lineage>
</organism>
<comment type="pathway">
    <text evidence="2">Cofactor biosynthesis; Fe-Mo cofactor biosynthesis.</text>
</comment>
<keyword evidence="5" id="KW-0949">S-adenosyl-L-methionine</keyword>
<proteinExistence type="inferred from homology"/>
<dbReference type="SFLD" id="SFLDS00029">
    <property type="entry name" value="Radical_SAM"/>
    <property type="match status" value="1"/>
</dbReference>
<evidence type="ECO:0000256" key="4">
    <source>
        <dbReference type="ARBA" id="ARBA00022485"/>
    </source>
</evidence>
<comment type="similarity">
    <text evidence="3">Belongs to the radical SAM superfamily. NifB family.</text>
</comment>
<dbReference type="PROSITE" id="PS51918">
    <property type="entry name" value="RADICAL_SAM"/>
    <property type="match status" value="1"/>
</dbReference>
<dbReference type="AlphaFoldDB" id="A0A7L9FI73"/>
<reference evidence="12 13" key="1">
    <citation type="submission" date="2020-10" db="EMBL/GenBank/DDBJ databases">
        <title>Thermofilum lucidum 3507LT sp. nov. a novel member of Thermofilaceae family isolated from Chile hot spring, and proposal of description order Thermofilales.</title>
        <authorList>
            <person name="Zayulina K.S."/>
            <person name="Elcheninov A.G."/>
            <person name="Toshchakov S.V."/>
            <person name="Kublanov I.V."/>
        </authorList>
    </citation>
    <scope>NUCLEOTIDE SEQUENCE [LARGE SCALE GENOMIC DNA]</scope>
    <source>
        <strain evidence="12 13">3507LT</strain>
    </source>
</reference>
<dbReference type="EMBL" id="CP062310">
    <property type="protein sequence ID" value="QOJ78723.1"/>
    <property type="molecule type" value="Genomic_DNA"/>
</dbReference>
<dbReference type="InParanoid" id="A0A7L9FI73"/>
<dbReference type="PANTHER" id="PTHR43787:SF13">
    <property type="entry name" value="FEMO COFACTOR BIOSYNTHESIS PROTEIN NIFB"/>
    <property type="match status" value="1"/>
</dbReference>
<keyword evidence="9" id="KW-0535">Nitrogen fixation</keyword>
<keyword evidence="13" id="KW-1185">Reference proteome</keyword>
<dbReference type="Gene3D" id="3.20.20.70">
    <property type="entry name" value="Aldolase class I"/>
    <property type="match status" value="1"/>
</dbReference>
<dbReference type="SUPFAM" id="SSF102114">
    <property type="entry name" value="Radical SAM enzymes"/>
    <property type="match status" value="1"/>
</dbReference>
<dbReference type="InterPro" id="IPR058240">
    <property type="entry name" value="rSAM_sf"/>
</dbReference>
<dbReference type="Pfam" id="PF04055">
    <property type="entry name" value="Radical_SAM"/>
    <property type="match status" value="1"/>
</dbReference>
<evidence type="ECO:0000256" key="5">
    <source>
        <dbReference type="ARBA" id="ARBA00022691"/>
    </source>
</evidence>
<evidence type="ECO:0000313" key="13">
    <source>
        <dbReference type="Proteomes" id="UP000594121"/>
    </source>
</evidence>
<evidence type="ECO:0000256" key="8">
    <source>
        <dbReference type="ARBA" id="ARBA00023014"/>
    </source>
</evidence>
<protein>
    <submittedName>
        <fullName evidence="12">Radical SAM protein</fullName>
    </submittedName>
</protein>
<dbReference type="GO" id="GO:0046872">
    <property type="term" value="F:metal ion binding"/>
    <property type="evidence" value="ECO:0007669"/>
    <property type="project" value="UniProtKB-KW"/>
</dbReference>
<evidence type="ECO:0000256" key="2">
    <source>
        <dbReference type="ARBA" id="ARBA00005155"/>
    </source>
</evidence>
<dbReference type="PANTHER" id="PTHR43787">
    <property type="entry name" value="FEMO COFACTOR BIOSYNTHESIS PROTEIN NIFB-RELATED"/>
    <property type="match status" value="1"/>
</dbReference>
<dbReference type="RefSeq" id="WP_192818695.1">
    <property type="nucleotide sequence ID" value="NZ_CP062310.1"/>
</dbReference>
<dbReference type="GO" id="GO:0051539">
    <property type="term" value="F:4 iron, 4 sulfur cluster binding"/>
    <property type="evidence" value="ECO:0007669"/>
    <property type="project" value="UniProtKB-KW"/>
</dbReference>
<comment type="cofactor">
    <cofactor evidence="1">
        <name>[4Fe-4S] cluster</name>
        <dbReference type="ChEBI" id="CHEBI:49883"/>
    </cofactor>
</comment>
<evidence type="ECO:0000256" key="9">
    <source>
        <dbReference type="ARBA" id="ARBA00023231"/>
    </source>
</evidence>
<dbReference type="KEGG" id="thel:IG193_08230"/>
<name>A0A7L9FI73_9CREN</name>
<evidence type="ECO:0000256" key="1">
    <source>
        <dbReference type="ARBA" id="ARBA00001966"/>
    </source>
</evidence>
<dbReference type="Proteomes" id="UP000594121">
    <property type="component" value="Chromosome"/>
</dbReference>
<dbReference type="CDD" id="cd01335">
    <property type="entry name" value="Radical_SAM"/>
    <property type="match status" value="1"/>
</dbReference>
<keyword evidence="7" id="KW-0408">Iron</keyword>
<gene>
    <name evidence="12" type="ORF">IG193_08230</name>
</gene>
<dbReference type="GeneID" id="59149876"/>
<evidence type="ECO:0000256" key="7">
    <source>
        <dbReference type="ARBA" id="ARBA00023004"/>
    </source>
</evidence>
<keyword evidence="4" id="KW-0004">4Fe-4S</keyword>
<keyword evidence="6" id="KW-0479">Metal-binding</keyword>
<sequence length="257" mass="29574">MPAGTGYNPLLLGEAVRRMVSRGVERKYYRFRGGRWYGGISTADCVGCNLRCVFCWSREPREKPWLGKWRFYAPEEVYGRIRVIALKKGYTQLRISGNEPTLAWEHLLRVLELVEEDGLFTFILETNGIEIGADKSKARDLSKFTHVHVRVSLKGTSHEEFHKLTGAREEFYEYQLSALKNLADYGVPAHPAVMLSFSSEASYRSLLERLGEIDPRYVKDFEEEYVFLYPHVVENLRKAGLSPRVAYSPDEIPDELV</sequence>
<evidence type="ECO:0000256" key="10">
    <source>
        <dbReference type="ARBA" id="ARBA00023239"/>
    </source>
</evidence>
<dbReference type="InterPro" id="IPR013785">
    <property type="entry name" value="Aldolase_TIM"/>
</dbReference>
<keyword evidence="8" id="KW-0411">Iron-sulfur</keyword>
<dbReference type="GO" id="GO:0016829">
    <property type="term" value="F:lyase activity"/>
    <property type="evidence" value="ECO:0007669"/>
    <property type="project" value="UniProtKB-KW"/>
</dbReference>